<reference evidence="3" key="1">
    <citation type="submission" date="2018-11" db="EMBL/GenBank/DDBJ databases">
        <title>Chitinophaga lutea sp.nov., isolate from arsenic contaminated soil.</title>
        <authorList>
            <person name="Zong Y."/>
        </authorList>
    </citation>
    <scope>NUCLEOTIDE SEQUENCE [LARGE SCALE GENOMIC DNA]</scope>
    <source>
        <strain evidence="3">YLT18</strain>
    </source>
</reference>
<protein>
    <submittedName>
        <fullName evidence="2">Uncharacterized protein</fullName>
    </submittedName>
</protein>
<keyword evidence="3" id="KW-1185">Reference proteome</keyword>
<feature type="chain" id="PRO_5018015550" evidence="1">
    <location>
        <begin position="26"/>
        <end position="497"/>
    </location>
</feature>
<evidence type="ECO:0000313" key="3">
    <source>
        <dbReference type="Proteomes" id="UP000279089"/>
    </source>
</evidence>
<accession>A0A3N4MF14</accession>
<name>A0A3N4MF14_9BACT</name>
<feature type="signal peptide" evidence="1">
    <location>
        <begin position="1"/>
        <end position="25"/>
    </location>
</feature>
<dbReference type="EMBL" id="RMBX01000016">
    <property type="protein sequence ID" value="RPD38229.1"/>
    <property type="molecule type" value="Genomic_DNA"/>
</dbReference>
<sequence>MKIRSPLFAVLALCAASIITFIACRKENKSSADEPSVPQELTVKQARGHFYKNVRPILAQHELKNEHKRGKLYPIWDKAKAYSKGEFEMVEVPIYWERRQLTTMHRRSTKDTTKRMAPDMSDLAGFDRIVFFKDKKGNVGQKLVSYSPDAAYLARHRYDASQNTLGKMDDDFSGYLIERSLSGKITFLKKVKNGKVTGTMDYQKALAKRKQNPQARYEEECTLVEEIYIYENICLLIVVDSPEEGYWEYVDCGDWELVEVILVYECVDVWVPDDPCEENPQPGCPGYDYWPDGEPNPGPTEPSAIPYPVQVPAGAPITDLASYLSVFDTGDPATLTVAVNQPSPGFRTVHNNYYFGDVYLTIEQTVGGLVRRRTLSLFPSAQVSYINISAISRFAQRKDMMYSADYDVKIETGISGLQLHNLILLFQGWNGSPYNLNTYNNATFGGVALRTVGINVPPTESTWIYGGRGNTPADLGEDIKAFSGVTVGYGTTPANLN</sequence>
<comment type="caution">
    <text evidence="2">The sequence shown here is derived from an EMBL/GenBank/DDBJ whole genome shotgun (WGS) entry which is preliminary data.</text>
</comment>
<evidence type="ECO:0000313" key="2">
    <source>
        <dbReference type="EMBL" id="RPD38229.1"/>
    </source>
</evidence>
<evidence type="ECO:0000256" key="1">
    <source>
        <dbReference type="SAM" id="SignalP"/>
    </source>
</evidence>
<dbReference type="RefSeq" id="WP_120519104.1">
    <property type="nucleotide sequence ID" value="NZ_QXZY01000016.1"/>
</dbReference>
<gene>
    <name evidence="2" type="ORF">EG028_25365</name>
</gene>
<dbReference type="Proteomes" id="UP000279089">
    <property type="component" value="Unassembled WGS sequence"/>
</dbReference>
<keyword evidence="1" id="KW-0732">Signal</keyword>
<proteinExistence type="predicted"/>
<organism evidence="2 3">
    <name type="scientific">Chitinophaga barathri</name>
    <dbReference type="NCBI Taxonomy" id="1647451"/>
    <lineage>
        <taxon>Bacteria</taxon>
        <taxon>Pseudomonadati</taxon>
        <taxon>Bacteroidota</taxon>
        <taxon>Chitinophagia</taxon>
        <taxon>Chitinophagales</taxon>
        <taxon>Chitinophagaceae</taxon>
        <taxon>Chitinophaga</taxon>
    </lineage>
</organism>
<dbReference type="PROSITE" id="PS51257">
    <property type="entry name" value="PROKAR_LIPOPROTEIN"/>
    <property type="match status" value="1"/>
</dbReference>
<dbReference type="AlphaFoldDB" id="A0A3N4MF14"/>
<dbReference type="OrthoDB" id="923450at2"/>